<dbReference type="Proteomes" id="UP001597361">
    <property type="component" value="Unassembled WGS sequence"/>
</dbReference>
<name>A0ABW4VTL8_9BACT</name>
<feature type="non-terminal residue" evidence="1">
    <location>
        <position position="700"/>
    </location>
</feature>
<feature type="non-terminal residue" evidence="1">
    <location>
        <position position="1"/>
    </location>
</feature>
<proteinExistence type="predicted"/>
<reference evidence="2" key="1">
    <citation type="journal article" date="2019" name="Int. J. Syst. Evol. Microbiol.">
        <title>The Global Catalogue of Microorganisms (GCM) 10K type strain sequencing project: providing services to taxonomists for standard genome sequencing and annotation.</title>
        <authorList>
            <consortium name="The Broad Institute Genomics Platform"/>
            <consortium name="The Broad Institute Genome Sequencing Center for Infectious Disease"/>
            <person name="Wu L."/>
            <person name="Ma J."/>
        </authorList>
    </citation>
    <scope>NUCLEOTIDE SEQUENCE [LARGE SCALE GENOMIC DNA]</scope>
    <source>
        <strain evidence="2">CGMCC 1.15180</strain>
    </source>
</reference>
<protein>
    <submittedName>
        <fullName evidence="1">Beta strand repeat-containing protein</fullName>
    </submittedName>
</protein>
<accession>A0ABW4VTL8</accession>
<evidence type="ECO:0000313" key="1">
    <source>
        <dbReference type="EMBL" id="MFD2037538.1"/>
    </source>
</evidence>
<organism evidence="1 2">
    <name type="scientific">Belliella marina</name>
    <dbReference type="NCBI Taxonomy" id="1644146"/>
    <lineage>
        <taxon>Bacteria</taxon>
        <taxon>Pseudomonadati</taxon>
        <taxon>Bacteroidota</taxon>
        <taxon>Cytophagia</taxon>
        <taxon>Cytophagales</taxon>
        <taxon>Cyclobacteriaceae</taxon>
        <taxon>Belliella</taxon>
    </lineage>
</organism>
<dbReference type="EMBL" id="JBHUHR010000049">
    <property type="protein sequence ID" value="MFD2037538.1"/>
    <property type="molecule type" value="Genomic_DNA"/>
</dbReference>
<evidence type="ECO:0000313" key="2">
    <source>
        <dbReference type="Proteomes" id="UP001597361"/>
    </source>
</evidence>
<sequence>FEDIINSGPVTINGDTFTSIEEYIENIVALNETVTTLVDNGDGTYTHTSEDGTVTVVDVPASVVNQFEDIINSGPVTINGDTFNSIEEYIENIVALNETVTTLVDNGDGTYTHTSEDGTVTVVDVPASVVNQFEDIVNSGPVTINGDTFNSIEEYIENIVTLNETVTTLVDNGDGTYTYTSEDGTVTVVDVPASVVNQFEDIVNSGPVTINGDTFNSIEEYIENIVSLNETVTTLVDNGDGTYTHTSEDGTVTVVDVPASVVNQFEDIVNSGPVTINGDTFNSIEEYIENIVALNETVTTLVDNGDGTYTHTSEDGTVTVVDVPASVVNQFEDIVNSGPVTINGDTFNSIEEYIENIVALNETVTTLVDNGDGTYTHTSEDGTVTVVDVPASVVNQFEDIINSGPVTINGDTFTSIEEYIENIVALNETVTTLVDNGDGTYTHTSEDGTVTVVDVPASVVNQFEDIVNSGPVTINGDTFTSIEEYIENIVALNETVTTLVDNGDGTYTYTSEDGTVTVVDVPASVVNQFEDIVNSGPVTINGDTFNSIEEYIENIVSLNETVTTLVDNGDGTYTYTSEDGTVTVVDVPGDVVTNIQNEGDIYNEIINLIETNSDILVDNGDGTFTHTAADGTVVTFDANTTTLADNGDGSYTLTNANGDTITIDVIGDVVTNIQNEGDIYNEIINLIETNSDVLVDNGNG</sequence>
<dbReference type="RefSeq" id="WP_376889496.1">
    <property type="nucleotide sequence ID" value="NZ_JBHUHR010000049.1"/>
</dbReference>
<comment type="caution">
    <text evidence="1">The sequence shown here is derived from an EMBL/GenBank/DDBJ whole genome shotgun (WGS) entry which is preliminary data.</text>
</comment>
<keyword evidence="2" id="KW-1185">Reference proteome</keyword>
<gene>
    <name evidence="1" type="ORF">ACFSKL_22280</name>
</gene>